<dbReference type="EMBL" id="FNYV01000006">
    <property type="protein sequence ID" value="SEJ69493.1"/>
    <property type="molecule type" value="Genomic_DNA"/>
</dbReference>
<reference evidence="2" key="1">
    <citation type="submission" date="2016-10" db="EMBL/GenBank/DDBJ databases">
        <authorList>
            <person name="Varghese N."/>
            <person name="Submissions S."/>
        </authorList>
    </citation>
    <scope>NUCLEOTIDE SEQUENCE [LARGE SCALE GENOMIC DNA]</scope>
    <source>
        <strain evidence="2">CGMCC 4.7038</strain>
    </source>
</reference>
<dbReference type="Gene3D" id="1.10.357.10">
    <property type="entry name" value="Tetracycline Repressor, domain 2"/>
    <property type="match status" value="1"/>
</dbReference>
<dbReference type="Proteomes" id="UP000198707">
    <property type="component" value="Unassembled WGS sequence"/>
</dbReference>
<sequence>MAEKLPRLAAMVAAEMHDAEDPTLGWCDGQVEFEFTLDLLFDGLERARE</sequence>
<organism evidence="1 2">
    <name type="scientific">Micromonospora phaseoli</name>
    <dbReference type="NCBI Taxonomy" id="1144548"/>
    <lineage>
        <taxon>Bacteria</taxon>
        <taxon>Bacillati</taxon>
        <taxon>Actinomycetota</taxon>
        <taxon>Actinomycetes</taxon>
        <taxon>Micromonosporales</taxon>
        <taxon>Micromonosporaceae</taxon>
        <taxon>Micromonospora</taxon>
    </lineage>
</organism>
<dbReference type="RefSeq" id="WP_232521398.1">
    <property type="nucleotide sequence ID" value="NZ_BOPI01000025.1"/>
</dbReference>
<accession>A0A1H7AV53</accession>
<name>A0A1H7AV53_9ACTN</name>
<gene>
    <name evidence="1" type="ORF">SAMN05443287_106362</name>
</gene>
<keyword evidence="2" id="KW-1185">Reference proteome</keyword>
<dbReference type="STRING" id="1144548.SAMN05443287_106362"/>
<evidence type="ECO:0000313" key="2">
    <source>
        <dbReference type="Proteomes" id="UP000198707"/>
    </source>
</evidence>
<proteinExistence type="predicted"/>
<dbReference type="AlphaFoldDB" id="A0A1H7AV53"/>
<protein>
    <submittedName>
        <fullName evidence="1">Uncharacterized protein</fullName>
    </submittedName>
</protein>
<evidence type="ECO:0000313" key="1">
    <source>
        <dbReference type="EMBL" id="SEJ69493.1"/>
    </source>
</evidence>